<dbReference type="AlphaFoldDB" id="A0A8H7ALD9"/>
<name>A0A8H7ALD9_9EURO</name>
<sequence length="72" mass="8196">MAVSCQYRLCRSKFHLSAHVSDCGVWFATATIYRLKCCPVTSTNRDGYEHDRDGHNPLLEIGARTHRVFLPS</sequence>
<organism evidence="1 2">
    <name type="scientific">Endocarpon pusillum</name>
    <dbReference type="NCBI Taxonomy" id="364733"/>
    <lineage>
        <taxon>Eukaryota</taxon>
        <taxon>Fungi</taxon>
        <taxon>Dikarya</taxon>
        <taxon>Ascomycota</taxon>
        <taxon>Pezizomycotina</taxon>
        <taxon>Eurotiomycetes</taxon>
        <taxon>Chaetothyriomycetidae</taxon>
        <taxon>Verrucariales</taxon>
        <taxon>Verrucariaceae</taxon>
        <taxon>Endocarpon</taxon>
    </lineage>
</organism>
<protein>
    <submittedName>
        <fullName evidence="1">Uncharacterized protein</fullName>
    </submittedName>
</protein>
<dbReference type="EMBL" id="JAACFV010000044">
    <property type="protein sequence ID" value="KAF7509221.1"/>
    <property type="molecule type" value="Genomic_DNA"/>
</dbReference>
<evidence type="ECO:0000313" key="1">
    <source>
        <dbReference type="EMBL" id="KAF7509221.1"/>
    </source>
</evidence>
<proteinExistence type="predicted"/>
<dbReference type="Proteomes" id="UP000606974">
    <property type="component" value="Unassembled WGS sequence"/>
</dbReference>
<accession>A0A8H7ALD9</accession>
<keyword evidence="2" id="KW-1185">Reference proteome</keyword>
<comment type="caution">
    <text evidence="1">The sequence shown here is derived from an EMBL/GenBank/DDBJ whole genome shotgun (WGS) entry which is preliminary data.</text>
</comment>
<gene>
    <name evidence="1" type="ORF">GJ744_008281</name>
</gene>
<reference evidence="1" key="1">
    <citation type="submission" date="2020-02" db="EMBL/GenBank/DDBJ databases">
        <authorList>
            <person name="Palmer J.M."/>
        </authorList>
    </citation>
    <scope>NUCLEOTIDE SEQUENCE</scope>
    <source>
        <strain evidence="1">EPUS1.4</strain>
        <tissue evidence="1">Thallus</tissue>
    </source>
</reference>
<evidence type="ECO:0000313" key="2">
    <source>
        <dbReference type="Proteomes" id="UP000606974"/>
    </source>
</evidence>